<dbReference type="GO" id="GO:0006826">
    <property type="term" value="P:iron ion transport"/>
    <property type="evidence" value="ECO:0007669"/>
    <property type="project" value="UniProtKB-KW"/>
</dbReference>
<keyword evidence="17" id="KW-0675">Receptor</keyword>
<feature type="domain" description="TonB-dependent receptor-like beta-barrel" evidence="15">
    <location>
        <begin position="360"/>
        <end position="792"/>
    </location>
</feature>
<evidence type="ECO:0000313" key="17">
    <source>
        <dbReference type="EMBL" id="NGY03340.1"/>
    </source>
</evidence>
<sequence length="829" mass="89609">MQQKKVCHYSTMKFSSTMSVFLFTLAMSGIALGNQTDGENGAQQGLADDTTKVQPDVGAESQASDGQPAAAPDSQTSDAQPAVSPDTQASDDQPVAGADAHASVPVAPGEAEVLPTIAVNSPDDDSKLDTAPSEEGPQQLEEIIVTATKTEASARDIPVSINAMKGDDLVQQGATTLEQMLKNQPSVNVSQEAVTIRGVGLTVFQTNSQGKEAGFFLGEANMIPPSTGGGNIDFDPYDLSTVEVLEGPQSTLFGGTALSGAIRYIPNKPRMGEFEGGLRMGYGSLSHADKPLEDVSAMLNVPVGDHFAMRAAGTFRRKPSVGTDTNGKFDNLDNVDTGQARILARWEITDRFSADLLYSDMRKDGFLNLLDKPDSRNTSIHRVDQPDNARVHIGSLNLTYAFDAFSIVGVVNTLKNHRYSILDAGPIIGVPGALIQMPSLTEADADVPSYELRMVSAHPTESAWWIFDRWDYIAGLYYMKADQDTATTLSVRTAGIETDATDTQASVQVSEKAFYLNLNRHLLDDRLEANIGARLAATTLDADIAEQASGIPIMHQTFSDDGHRVNPKYALTWHFTDDVNVRVSMSEGFRFGGANSSPTGIAEGIPPTFHSDSLKNYELGLRSDWFDRTVRFDLTGYHIAWSNLQVTQLSPLASSYTDNIGAATIDGLEAQFTWRLPYTWKFVPKGLTLNTSVSLLNSKTSESFDSANGSVDKGTRLPLSPKVAATFGLSWIGAWENWVFNANAQASYAGERTNALIETSRFDPYTVIDASFRIQNSVWLGTPSITLSGTNLTDEFILNFANPTTTDPQVSVYSAQSPRAVKLSLEFAF</sequence>
<dbReference type="Pfam" id="PF00593">
    <property type="entry name" value="TonB_dep_Rec_b-barrel"/>
    <property type="match status" value="1"/>
</dbReference>
<name>A0A6M2BLZ1_9GAMM</name>
<feature type="domain" description="TonB-dependent receptor plug" evidence="16">
    <location>
        <begin position="154"/>
        <end position="261"/>
    </location>
</feature>
<feature type="chain" id="PRO_5026951008" evidence="14">
    <location>
        <begin position="34"/>
        <end position="829"/>
    </location>
</feature>
<dbReference type="RefSeq" id="WP_166250758.1">
    <property type="nucleotide sequence ID" value="NZ_JAAMOW010000001.1"/>
</dbReference>
<keyword evidence="10 11" id="KW-0998">Cell outer membrane</keyword>
<dbReference type="PANTHER" id="PTHR32552:SF81">
    <property type="entry name" value="TONB-DEPENDENT OUTER MEMBRANE RECEPTOR"/>
    <property type="match status" value="1"/>
</dbReference>
<evidence type="ECO:0000256" key="9">
    <source>
        <dbReference type="ARBA" id="ARBA00023136"/>
    </source>
</evidence>
<dbReference type="PANTHER" id="PTHR32552">
    <property type="entry name" value="FERRICHROME IRON RECEPTOR-RELATED"/>
    <property type="match status" value="1"/>
</dbReference>
<keyword evidence="7" id="KW-0406">Ion transport</keyword>
<evidence type="ECO:0000256" key="1">
    <source>
        <dbReference type="ARBA" id="ARBA00004571"/>
    </source>
</evidence>
<keyword evidence="9 11" id="KW-0472">Membrane</keyword>
<feature type="compositionally biased region" description="Polar residues" evidence="13">
    <location>
        <begin position="73"/>
        <end position="91"/>
    </location>
</feature>
<dbReference type="InterPro" id="IPR012910">
    <property type="entry name" value="Plug_dom"/>
</dbReference>
<evidence type="ECO:0000259" key="15">
    <source>
        <dbReference type="Pfam" id="PF00593"/>
    </source>
</evidence>
<evidence type="ECO:0000256" key="2">
    <source>
        <dbReference type="ARBA" id="ARBA00022448"/>
    </source>
</evidence>
<dbReference type="GO" id="GO:0009279">
    <property type="term" value="C:cell outer membrane"/>
    <property type="evidence" value="ECO:0007669"/>
    <property type="project" value="UniProtKB-SubCell"/>
</dbReference>
<keyword evidence="6" id="KW-0408">Iron</keyword>
<evidence type="ECO:0000256" key="12">
    <source>
        <dbReference type="RuleBase" id="RU003357"/>
    </source>
</evidence>
<evidence type="ECO:0000256" key="3">
    <source>
        <dbReference type="ARBA" id="ARBA00022452"/>
    </source>
</evidence>
<dbReference type="AlphaFoldDB" id="A0A6M2BLZ1"/>
<evidence type="ECO:0000256" key="11">
    <source>
        <dbReference type="PROSITE-ProRule" id="PRU01360"/>
    </source>
</evidence>
<dbReference type="InterPro" id="IPR036942">
    <property type="entry name" value="Beta-barrel_TonB_sf"/>
</dbReference>
<keyword evidence="8 12" id="KW-0798">TonB box</keyword>
<dbReference type="InterPro" id="IPR039426">
    <property type="entry name" value="TonB-dep_rcpt-like"/>
</dbReference>
<evidence type="ECO:0000256" key="8">
    <source>
        <dbReference type="ARBA" id="ARBA00023077"/>
    </source>
</evidence>
<feature type="region of interest" description="Disordered" evidence="13">
    <location>
        <begin position="35"/>
        <end position="102"/>
    </location>
</feature>
<reference evidence="17 18" key="1">
    <citation type="journal article" date="2014" name="Int. J. Syst. Evol. Microbiol.">
        <title>Solimonas terrae sp. nov., isolated from soil.</title>
        <authorList>
            <person name="Kim S.J."/>
            <person name="Moon J.Y."/>
            <person name="Weon H.Y."/>
            <person name="Ahn J.H."/>
            <person name="Chen W.M."/>
            <person name="Kwon S.W."/>
        </authorList>
    </citation>
    <scope>NUCLEOTIDE SEQUENCE [LARGE SCALE GENOMIC DNA]</scope>
    <source>
        <strain evidence="17 18">KIS83-12</strain>
    </source>
</reference>
<feature type="region of interest" description="Disordered" evidence="13">
    <location>
        <begin position="119"/>
        <end position="139"/>
    </location>
</feature>
<keyword evidence="18" id="KW-1185">Reference proteome</keyword>
<keyword evidence="3 11" id="KW-1134">Transmembrane beta strand</keyword>
<gene>
    <name evidence="17" type="ORF">G7Y85_01035</name>
</gene>
<keyword evidence="4" id="KW-0410">Iron transport</keyword>
<dbReference type="Proteomes" id="UP000472676">
    <property type="component" value="Unassembled WGS sequence"/>
</dbReference>
<keyword evidence="14" id="KW-0732">Signal</keyword>
<evidence type="ECO:0000256" key="4">
    <source>
        <dbReference type="ARBA" id="ARBA00022496"/>
    </source>
</evidence>
<dbReference type="Gene3D" id="2.40.170.20">
    <property type="entry name" value="TonB-dependent receptor, beta-barrel domain"/>
    <property type="match status" value="1"/>
</dbReference>
<keyword evidence="2 11" id="KW-0813">Transport</keyword>
<dbReference type="InterPro" id="IPR000531">
    <property type="entry name" value="Beta-barrel_TonB"/>
</dbReference>
<dbReference type="SUPFAM" id="SSF56935">
    <property type="entry name" value="Porins"/>
    <property type="match status" value="1"/>
</dbReference>
<evidence type="ECO:0000256" key="13">
    <source>
        <dbReference type="SAM" id="MobiDB-lite"/>
    </source>
</evidence>
<keyword evidence="5 11" id="KW-0812">Transmembrane</keyword>
<evidence type="ECO:0000259" key="16">
    <source>
        <dbReference type="Pfam" id="PF07715"/>
    </source>
</evidence>
<organism evidence="17 18">
    <name type="scientific">Solimonas terrae</name>
    <dbReference type="NCBI Taxonomy" id="1396819"/>
    <lineage>
        <taxon>Bacteria</taxon>
        <taxon>Pseudomonadati</taxon>
        <taxon>Pseudomonadota</taxon>
        <taxon>Gammaproteobacteria</taxon>
        <taxon>Nevskiales</taxon>
        <taxon>Nevskiaceae</taxon>
        <taxon>Solimonas</taxon>
    </lineage>
</organism>
<feature type="signal peptide" evidence="14">
    <location>
        <begin position="1"/>
        <end position="33"/>
    </location>
</feature>
<dbReference type="PROSITE" id="PS52016">
    <property type="entry name" value="TONB_DEPENDENT_REC_3"/>
    <property type="match status" value="1"/>
</dbReference>
<evidence type="ECO:0000256" key="6">
    <source>
        <dbReference type="ARBA" id="ARBA00023004"/>
    </source>
</evidence>
<comment type="caution">
    <text evidence="17">The sequence shown here is derived from an EMBL/GenBank/DDBJ whole genome shotgun (WGS) entry which is preliminary data.</text>
</comment>
<dbReference type="EMBL" id="JAAMOW010000001">
    <property type="protein sequence ID" value="NGY03340.1"/>
    <property type="molecule type" value="Genomic_DNA"/>
</dbReference>
<dbReference type="Pfam" id="PF07715">
    <property type="entry name" value="Plug"/>
    <property type="match status" value="1"/>
</dbReference>
<evidence type="ECO:0000256" key="10">
    <source>
        <dbReference type="ARBA" id="ARBA00023237"/>
    </source>
</evidence>
<protein>
    <submittedName>
        <fullName evidence="17">TonB-dependent receptor</fullName>
    </submittedName>
</protein>
<accession>A0A6M2BLZ1</accession>
<evidence type="ECO:0000256" key="7">
    <source>
        <dbReference type="ARBA" id="ARBA00023065"/>
    </source>
</evidence>
<evidence type="ECO:0000256" key="5">
    <source>
        <dbReference type="ARBA" id="ARBA00022692"/>
    </source>
</evidence>
<comment type="subcellular location">
    <subcellularLocation>
        <location evidence="1 11">Cell outer membrane</location>
        <topology evidence="1 11">Multi-pass membrane protein</topology>
    </subcellularLocation>
</comment>
<proteinExistence type="inferred from homology"/>
<evidence type="ECO:0000313" key="18">
    <source>
        <dbReference type="Proteomes" id="UP000472676"/>
    </source>
</evidence>
<evidence type="ECO:0000256" key="14">
    <source>
        <dbReference type="SAM" id="SignalP"/>
    </source>
</evidence>
<comment type="similarity">
    <text evidence="11 12">Belongs to the TonB-dependent receptor family.</text>
</comment>